<organism evidence="4 5">
    <name type="scientific">Actinomadura verrucosospora</name>
    <dbReference type="NCBI Taxonomy" id="46165"/>
    <lineage>
        <taxon>Bacteria</taxon>
        <taxon>Bacillati</taxon>
        <taxon>Actinomycetota</taxon>
        <taxon>Actinomycetes</taxon>
        <taxon>Streptosporangiales</taxon>
        <taxon>Thermomonosporaceae</taxon>
        <taxon>Actinomadura</taxon>
    </lineage>
</organism>
<dbReference type="RefSeq" id="WP_173094274.1">
    <property type="nucleotide sequence ID" value="NZ_CP053892.1"/>
</dbReference>
<dbReference type="InterPro" id="IPR036736">
    <property type="entry name" value="ACP-like_sf"/>
</dbReference>
<dbReference type="EC" id="5.1.1.3" evidence="4"/>
<dbReference type="GO" id="GO:0008881">
    <property type="term" value="F:glutamate racemase activity"/>
    <property type="evidence" value="ECO:0007669"/>
    <property type="project" value="UniProtKB-EC"/>
</dbReference>
<evidence type="ECO:0000313" key="4">
    <source>
        <dbReference type="EMBL" id="QKG19898.1"/>
    </source>
</evidence>
<dbReference type="InterPro" id="IPR042099">
    <property type="entry name" value="ANL_N_sf"/>
</dbReference>
<dbReference type="PANTHER" id="PTHR45527">
    <property type="entry name" value="NONRIBOSOMAL PEPTIDE SYNTHETASE"/>
    <property type="match status" value="1"/>
</dbReference>
<dbReference type="GO" id="GO:0044550">
    <property type="term" value="P:secondary metabolite biosynthetic process"/>
    <property type="evidence" value="ECO:0007669"/>
    <property type="project" value="TreeGrafter"/>
</dbReference>
<dbReference type="PANTHER" id="PTHR45527:SF1">
    <property type="entry name" value="FATTY ACID SYNTHASE"/>
    <property type="match status" value="1"/>
</dbReference>
<name>A0A7D3VQ12_ACTVE</name>
<dbReference type="SUPFAM" id="SSF47336">
    <property type="entry name" value="ACP-like"/>
    <property type="match status" value="1"/>
</dbReference>
<evidence type="ECO:0000259" key="3">
    <source>
        <dbReference type="Pfam" id="PF00550"/>
    </source>
</evidence>
<dbReference type="GO" id="GO:0031177">
    <property type="term" value="F:phosphopantetheine binding"/>
    <property type="evidence" value="ECO:0007669"/>
    <property type="project" value="TreeGrafter"/>
</dbReference>
<reference evidence="4 5" key="1">
    <citation type="submission" date="2020-05" db="EMBL/GenBank/DDBJ databases">
        <title>Actinomadura verrucosospora NRRL-B18236 (PFL_A860) Genome sequencing and assembly.</title>
        <authorList>
            <person name="Samborskyy M."/>
        </authorList>
    </citation>
    <scope>NUCLEOTIDE SEQUENCE [LARGE SCALE GENOMIC DNA]</scope>
    <source>
        <strain evidence="4 5">NRRL:B18236</strain>
    </source>
</reference>
<protein>
    <submittedName>
        <fullName evidence="4">Amino acid adenylation domain protein</fullName>
        <ecNumber evidence="4">2.3.1.94</ecNumber>
        <ecNumber evidence="4">5.1.1.3</ecNumber>
    </submittedName>
</protein>
<proteinExistence type="predicted"/>
<dbReference type="EMBL" id="CP053892">
    <property type="protein sequence ID" value="QKG19898.1"/>
    <property type="molecule type" value="Genomic_DNA"/>
</dbReference>
<dbReference type="Gene3D" id="3.30.559.10">
    <property type="entry name" value="Chloramphenicol acetyltransferase-like domain"/>
    <property type="match status" value="1"/>
</dbReference>
<dbReference type="EC" id="2.3.1.94" evidence="4"/>
<keyword evidence="4" id="KW-0808">Transferase</keyword>
<dbReference type="InterPro" id="IPR023213">
    <property type="entry name" value="CAT-like_dom_sf"/>
</dbReference>
<dbReference type="Proteomes" id="UP000501240">
    <property type="component" value="Chromosome"/>
</dbReference>
<dbReference type="Gene3D" id="1.10.1200.10">
    <property type="entry name" value="ACP-like"/>
    <property type="match status" value="1"/>
</dbReference>
<dbReference type="Gene3D" id="3.30.559.30">
    <property type="entry name" value="Nonribosomal peptide synthetase, condensation domain"/>
    <property type="match status" value="1"/>
</dbReference>
<dbReference type="AlphaFoldDB" id="A0A7D3VQ12"/>
<sequence length="1130" mass="119655">MEDKRMIEGWPDLLAGAPPVLPIVPAPLNAPRRTEPLVRAVPLAERTARALAGGAADEAVAIAVAALGVLVLRYIGQTDVLVRLLGDRPAVARLRLGGGPTAERTRRIAAEAIGEAARLPPLGDAELLRIVPREPGAAACHAAVAMHAPGRGRPGRGELRCADLALVLRPVRERLRAALIVNAARHDPSAADRLAAHLGRVMNALTTPPPGVRMDRLPLLDDAERAQVMLGWNDTAEPVPGPHLPDLVAATARERPAAVAVVHGTRRIRYGALDADADRLAQHLLSLGVRPGDVVGVWMPRCPEHIVAQLAVWRTGATVLLLDPQRDAGRLAYLLADSPLAALLTVTAAGPRPGAVLADRTVVLDADPAWRRAPARSPGHRLRDTDVCHIAYTAGSAGSPKAVLMRHGSLRNTVHVLRSECAITGEARGTWLSAPSLSLIQADVLPLLAAGAAVHIPSADAAGSVTALREWLLLAGITHVLVGRERAKALWSMSWPPNCALRSMRVIGGQVPAWPPPGLPFSVLNVYGSAETNVVATCDLTTTAAALGDAVRAQRRPPIGRPVANSRAYVLGEDGEPVPPGVLGELHVSGAGLARGYLGQPDATAARFRANPFPEDPYAVLYRTGDLARYWPSGVIEVVGRLAGPRAGAVRRADGDLLGGTVIRRIAALYGAVLGTGPVGERADFFALGGDDERAGRLLRALYDELGTTMTIAELRAAPTVAAVAYRVVRAWLGGTPPTIVPDAGALRSPFPLTPAQRRLWLAAGGRAGPLDLYEWPMERPDPGRLDRAWRTVTVRHAALRTTVGEDGRQVVSEGPRPLETVDLSALDPAEARARAAAGPARLRSTGEAPRLRLTLLPGGTAVAALLVPPLLADDDSVHRVLLPELAAAWHGRPLPPPPAITFRDYARDSLTRWAQHELDSAAPAEPRVRGGEPRPLRRELPPDVVARLRARCAEAATGLPDALVATLHDLLAETDLSWLTPGPHTLVQRTAHRVPADPAVGGLVGCFSVWRRIRLAEGNPTFAERSRAVAHCPTEAAPLRCAVQVSVPVDRPGPVTAATILSRGPLADADLRLVPDRDALRMHWSFPADADPAAAAALADAYAARLVRHAEDEAVWWEGVDAFNKAHGT</sequence>
<dbReference type="InterPro" id="IPR000873">
    <property type="entry name" value="AMP-dep_synth/lig_dom"/>
</dbReference>
<dbReference type="InterPro" id="IPR009081">
    <property type="entry name" value="PP-bd_ACP"/>
</dbReference>
<evidence type="ECO:0000256" key="1">
    <source>
        <dbReference type="ARBA" id="ARBA00001957"/>
    </source>
</evidence>
<feature type="domain" description="AMP-dependent synthetase/ligase" evidence="2">
    <location>
        <begin position="250"/>
        <end position="598"/>
    </location>
</feature>
<dbReference type="Pfam" id="PF00550">
    <property type="entry name" value="PP-binding"/>
    <property type="match status" value="1"/>
</dbReference>
<evidence type="ECO:0000313" key="5">
    <source>
        <dbReference type="Proteomes" id="UP000501240"/>
    </source>
</evidence>
<comment type="cofactor">
    <cofactor evidence="1">
        <name>pantetheine 4'-phosphate</name>
        <dbReference type="ChEBI" id="CHEBI:47942"/>
    </cofactor>
</comment>
<feature type="domain" description="Carrier" evidence="3">
    <location>
        <begin position="665"/>
        <end position="725"/>
    </location>
</feature>
<dbReference type="GO" id="GO:0043041">
    <property type="term" value="P:amino acid activation for nonribosomal peptide biosynthetic process"/>
    <property type="evidence" value="ECO:0007669"/>
    <property type="project" value="TreeGrafter"/>
</dbReference>
<dbReference type="GO" id="GO:0005737">
    <property type="term" value="C:cytoplasm"/>
    <property type="evidence" value="ECO:0007669"/>
    <property type="project" value="TreeGrafter"/>
</dbReference>
<gene>
    <name evidence="4" type="ORF">ACTIVE_1534</name>
</gene>
<keyword evidence="5" id="KW-1185">Reference proteome</keyword>
<dbReference type="Pfam" id="PF00501">
    <property type="entry name" value="AMP-binding"/>
    <property type="match status" value="1"/>
</dbReference>
<dbReference type="Gene3D" id="3.40.50.12780">
    <property type="entry name" value="N-terminal domain of ligase-like"/>
    <property type="match status" value="1"/>
</dbReference>
<dbReference type="GO" id="GO:0047879">
    <property type="term" value="F:erythronolide synthase activity"/>
    <property type="evidence" value="ECO:0007669"/>
    <property type="project" value="UniProtKB-EC"/>
</dbReference>
<keyword evidence="4" id="KW-0413">Isomerase</keyword>
<accession>A0A7D3VQ12</accession>
<dbReference type="SUPFAM" id="SSF52777">
    <property type="entry name" value="CoA-dependent acyltransferases"/>
    <property type="match status" value="2"/>
</dbReference>
<dbReference type="SUPFAM" id="SSF56801">
    <property type="entry name" value="Acetyl-CoA synthetase-like"/>
    <property type="match status" value="1"/>
</dbReference>
<evidence type="ECO:0000259" key="2">
    <source>
        <dbReference type="Pfam" id="PF00501"/>
    </source>
</evidence>
<keyword evidence="4" id="KW-0012">Acyltransferase</keyword>